<evidence type="ECO:0000313" key="2">
    <source>
        <dbReference type="EMBL" id="KAJ7303053.1"/>
    </source>
</evidence>
<dbReference type="AlphaFoldDB" id="A0AAD6Z165"/>
<evidence type="ECO:0000313" key="3">
    <source>
        <dbReference type="Proteomes" id="UP001218218"/>
    </source>
</evidence>
<feature type="region of interest" description="Disordered" evidence="1">
    <location>
        <begin position="138"/>
        <end position="188"/>
    </location>
</feature>
<feature type="compositionally biased region" description="Low complexity" evidence="1">
    <location>
        <begin position="139"/>
        <end position="148"/>
    </location>
</feature>
<sequence>MRSASSTSPLPRHVTSRLVFASEPSFMSPGERRVHFTDHPLSLHLKQRRSALIEPELTCDPVPKPHLRRCFVCGTVGMHPLDFRVCPHTTVLLRRSLAKINEHGRLVSIDGSPLPMTHHLGSIAAHIISHARSSRLLVTEPSESSSTPRTACIPPHPVSVEPRDHVPSPSHNFNSRSPHAIPPIDRAEPKPEHVPLTQILPPHPSLLFGCTRATILLVLLEFMLDSVFRMQLCAILILLDHLSTEDPSSLQQHIQPVFMWISHLSFT</sequence>
<comment type="caution">
    <text evidence="2">The sequence shown here is derived from an EMBL/GenBank/DDBJ whole genome shotgun (WGS) entry which is preliminary data.</text>
</comment>
<gene>
    <name evidence="2" type="ORF">DFH08DRAFT_977256</name>
</gene>
<keyword evidence="3" id="KW-1185">Reference proteome</keyword>
<proteinExistence type="predicted"/>
<protein>
    <submittedName>
        <fullName evidence="2">Uncharacterized protein</fullName>
    </submittedName>
</protein>
<accession>A0AAD6Z165</accession>
<reference evidence="2" key="1">
    <citation type="submission" date="2023-03" db="EMBL/GenBank/DDBJ databases">
        <title>Massive genome expansion in bonnet fungi (Mycena s.s.) driven by repeated elements and novel gene families across ecological guilds.</title>
        <authorList>
            <consortium name="Lawrence Berkeley National Laboratory"/>
            <person name="Harder C.B."/>
            <person name="Miyauchi S."/>
            <person name="Viragh M."/>
            <person name="Kuo A."/>
            <person name="Thoen E."/>
            <person name="Andreopoulos B."/>
            <person name="Lu D."/>
            <person name="Skrede I."/>
            <person name="Drula E."/>
            <person name="Henrissat B."/>
            <person name="Morin E."/>
            <person name="Kohler A."/>
            <person name="Barry K."/>
            <person name="LaButti K."/>
            <person name="Morin E."/>
            <person name="Salamov A."/>
            <person name="Lipzen A."/>
            <person name="Mereny Z."/>
            <person name="Hegedus B."/>
            <person name="Baldrian P."/>
            <person name="Stursova M."/>
            <person name="Weitz H."/>
            <person name="Taylor A."/>
            <person name="Grigoriev I.V."/>
            <person name="Nagy L.G."/>
            <person name="Martin F."/>
            <person name="Kauserud H."/>
        </authorList>
    </citation>
    <scope>NUCLEOTIDE SEQUENCE</scope>
    <source>
        <strain evidence="2">CBHHK002</strain>
    </source>
</reference>
<name>A0AAD6Z165_9AGAR</name>
<evidence type="ECO:0000256" key="1">
    <source>
        <dbReference type="SAM" id="MobiDB-lite"/>
    </source>
</evidence>
<dbReference type="Proteomes" id="UP001218218">
    <property type="component" value="Unassembled WGS sequence"/>
</dbReference>
<dbReference type="EMBL" id="JARIHO010000108">
    <property type="protein sequence ID" value="KAJ7303053.1"/>
    <property type="molecule type" value="Genomic_DNA"/>
</dbReference>
<organism evidence="2 3">
    <name type="scientific">Mycena albidolilacea</name>
    <dbReference type="NCBI Taxonomy" id="1033008"/>
    <lineage>
        <taxon>Eukaryota</taxon>
        <taxon>Fungi</taxon>
        <taxon>Dikarya</taxon>
        <taxon>Basidiomycota</taxon>
        <taxon>Agaricomycotina</taxon>
        <taxon>Agaricomycetes</taxon>
        <taxon>Agaricomycetidae</taxon>
        <taxon>Agaricales</taxon>
        <taxon>Marasmiineae</taxon>
        <taxon>Mycenaceae</taxon>
        <taxon>Mycena</taxon>
    </lineage>
</organism>